<reference evidence="1 2" key="1">
    <citation type="journal article" date="2019" name="Nat. Ecol. Evol.">
        <title>Megaphylogeny resolves global patterns of mushroom evolution.</title>
        <authorList>
            <person name="Varga T."/>
            <person name="Krizsan K."/>
            <person name="Foldi C."/>
            <person name="Dima B."/>
            <person name="Sanchez-Garcia M."/>
            <person name="Sanchez-Ramirez S."/>
            <person name="Szollosi G.J."/>
            <person name="Szarkandi J.G."/>
            <person name="Papp V."/>
            <person name="Albert L."/>
            <person name="Andreopoulos W."/>
            <person name="Angelini C."/>
            <person name="Antonin V."/>
            <person name="Barry K.W."/>
            <person name="Bougher N.L."/>
            <person name="Buchanan P."/>
            <person name="Buyck B."/>
            <person name="Bense V."/>
            <person name="Catcheside P."/>
            <person name="Chovatia M."/>
            <person name="Cooper J."/>
            <person name="Damon W."/>
            <person name="Desjardin D."/>
            <person name="Finy P."/>
            <person name="Geml J."/>
            <person name="Haridas S."/>
            <person name="Hughes K."/>
            <person name="Justo A."/>
            <person name="Karasinski D."/>
            <person name="Kautmanova I."/>
            <person name="Kiss B."/>
            <person name="Kocsube S."/>
            <person name="Kotiranta H."/>
            <person name="LaButti K.M."/>
            <person name="Lechner B.E."/>
            <person name="Liimatainen K."/>
            <person name="Lipzen A."/>
            <person name="Lukacs Z."/>
            <person name="Mihaltcheva S."/>
            <person name="Morgado L.N."/>
            <person name="Niskanen T."/>
            <person name="Noordeloos M.E."/>
            <person name="Ohm R.A."/>
            <person name="Ortiz-Santana B."/>
            <person name="Ovrebo C."/>
            <person name="Racz N."/>
            <person name="Riley R."/>
            <person name="Savchenko A."/>
            <person name="Shiryaev A."/>
            <person name="Soop K."/>
            <person name="Spirin V."/>
            <person name="Szebenyi C."/>
            <person name="Tomsovsky M."/>
            <person name="Tulloss R.E."/>
            <person name="Uehling J."/>
            <person name="Grigoriev I.V."/>
            <person name="Vagvolgyi C."/>
            <person name="Papp T."/>
            <person name="Martin F.M."/>
            <person name="Miettinen O."/>
            <person name="Hibbett D.S."/>
            <person name="Nagy L.G."/>
        </authorList>
    </citation>
    <scope>NUCLEOTIDE SEQUENCE [LARGE SCALE GENOMIC DNA]</scope>
    <source>
        <strain evidence="1 2">NL-1719</strain>
    </source>
</reference>
<accession>A0ACD3AFM6</accession>
<organism evidence="1 2">
    <name type="scientific">Pluteus cervinus</name>
    <dbReference type="NCBI Taxonomy" id="181527"/>
    <lineage>
        <taxon>Eukaryota</taxon>
        <taxon>Fungi</taxon>
        <taxon>Dikarya</taxon>
        <taxon>Basidiomycota</taxon>
        <taxon>Agaricomycotina</taxon>
        <taxon>Agaricomycetes</taxon>
        <taxon>Agaricomycetidae</taxon>
        <taxon>Agaricales</taxon>
        <taxon>Pluteineae</taxon>
        <taxon>Pluteaceae</taxon>
        <taxon>Pluteus</taxon>
    </lineage>
</organism>
<dbReference type="EMBL" id="ML208489">
    <property type="protein sequence ID" value="TFK64114.1"/>
    <property type="molecule type" value="Genomic_DNA"/>
</dbReference>
<evidence type="ECO:0000313" key="1">
    <source>
        <dbReference type="EMBL" id="TFK64114.1"/>
    </source>
</evidence>
<protein>
    <submittedName>
        <fullName evidence="1">Uncharacterized protein</fullName>
    </submittedName>
</protein>
<sequence>MKSTRHTRYIKRFLGAIAVFGLWGPSICNAQTTLFIPLPTTPAPSAANPTLSADILGIDNSLDRTTWELRGDGGTALLVEGSNYASIGNTAFQAQCTFGAGQPAAVCSGYLVAPTPTQEGPGTGPHPGSVIEQNPNQPDLETPPVQAVTWTEPVSYATVLAGTTADGIIIIATVPNPSGSHVPTTSTQGPSPTASTPASASSGGNSNPGPTSAAQTTGLVNGASHIGVGLLAALVVGFMLSLP</sequence>
<dbReference type="Proteomes" id="UP000308600">
    <property type="component" value="Unassembled WGS sequence"/>
</dbReference>
<name>A0ACD3AFM6_9AGAR</name>
<evidence type="ECO:0000313" key="2">
    <source>
        <dbReference type="Proteomes" id="UP000308600"/>
    </source>
</evidence>
<gene>
    <name evidence="1" type="ORF">BDN72DRAFT_846910</name>
</gene>
<proteinExistence type="predicted"/>
<keyword evidence="2" id="KW-1185">Reference proteome</keyword>